<reference evidence="2" key="1">
    <citation type="submission" date="2016-10" db="EMBL/GenBank/DDBJ databases">
        <authorList>
            <person name="Varghese N."/>
            <person name="Submissions S."/>
        </authorList>
    </citation>
    <scope>NUCLEOTIDE SEQUENCE [LARGE SCALE GENOMIC DNA]</scope>
    <source>
        <strain evidence="2">IBRC-M 10760</strain>
    </source>
</reference>
<name>A0A1G7T528_9EURY</name>
<evidence type="ECO:0000313" key="2">
    <source>
        <dbReference type="Proteomes" id="UP000199076"/>
    </source>
</evidence>
<protein>
    <submittedName>
        <fullName evidence="1">Uncharacterized protein</fullName>
    </submittedName>
</protein>
<dbReference type="AlphaFoldDB" id="A0A1G7T528"/>
<dbReference type="EMBL" id="FNBK01000023">
    <property type="protein sequence ID" value="SDG30331.1"/>
    <property type="molecule type" value="Genomic_DNA"/>
</dbReference>
<evidence type="ECO:0000313" key="1">
    <source>
        <dbReference type="EMBL" id="SDG30331.1"/>
    </source>
</evidence>
<gene>
    <name evidence="1" type="ORF">SAMN05216218_1231</name>
</gene>
<proteinExistence type="predicted"/>
<sequence length="53" mass="5977">MAFVSEIEAVSLAGVFQRCCAIDEKHGIVHVVFLTKFAKERVGESVRSHRFKL</sequence>
<keyword evidence="2" id="KW-1185">Reference proteome</keyword>
<organism evidence="1 2">
    <name type="scientific">Halorientalis regularis</name>
    <dbReference type="NCBI Taxonomy" id="660518"/>
    <lineage>
        <taxon>Archaea</taxon>
        <taxon>Methanobacteriati</taxon>
        <taxon>Methanobacteriota</taxon>
        <taxon>Stenosarchaea group</taxon>
        <taxon>Halobacteria</taxon>
        <taxon>Halobacteriales</taxon>
        <taxon>Haloarculaceae</taxon>
        <taxon>Halorientalis</taxon>
    </lineage>
</organism>
<accession>A0A1G7T528</accession>
<feature type="non-terminal residue" evidence="1">
    <location>
        <position position="53"/>
    </location>
</feature>
<dbReference type="Proteomes" id="UP000199076">
    <property type="component" value="Unassembled WGS sequence"/>
</dbReference>